<dbReference type="STRING" id="318479.A0A0N4URB5"/>
<dbReference type="Pfam" id="PF00106">
    <property type="entry name" value="adh_short"/>
    <property type="match status" value="1"/>
</dbReference>
<dbReference type="SUPFAM" id="SSF51735">
    <property type="entry name" value="NAD(P)-binding Rossmann-fold domains"/>
    <property type="match status" value="1"/>
</dbReference>
<reference evidence="2 4" key="2">
    <citation type="submission" date="2018-11" db="EMBL/GenBank/DDBJ databases">
        <authorList>
            <consortium name="Pathogen Informatics"/>
        </authorList>
    </citation>
    <scope>NUCLEOTIDE SEQUENCE [LARGE SCALE GENOMIC DNA]</scope>
</reference>
<dbReference type="Gene3D" id="3.40.50.720">
    <property type="entry name" value="NAD(P)-binding Rossmann-like Domain"/>
    <property type="match status" value="1"/>
</dbReference>
<dbReference type="InterPro" id="IPR036291">
    <property type="entry name" value="NAD(P)-bd_dom_sf"/>
</dbReference>
<dbReference type="WBParaSite" id="DME_0001059001-mRNA-1">
    <property type="protein sequence ID" value="DME_0001059001-mRNA-1"/>
    <property type="gene ID" value="DME_0001059001"/>
</dbReference>
<evidence type="ECO:0000313" key="3">
    <source>
        <dbReference type="Proteomes" id="UP000038040"/>
    </source>
</evidence>
<dbReference type="GO" id="GO:0004303">
    <property type="term" value="F:estradiol 17-beta-dehydrogenase [NAD(P)+] activity"/>
    <property type="evidence" value="ECO:0007669"/>
    <property type="project" value="TreeGrafter"/>
</dbReference>
<dbReference type="InterPro" id="IPR002347">
    <property type="entry name" value="SDR_fam"/>
</dbReference>
<accession>A0A0N4URB5</accession>
<proteinExistence type="predicted"/>
<sequence length="251" mass="27567">MSRRYRLEILKQGLVALITGGASGLGKGTVETLINHGLKVVIVDLPSSDGAEIAKYYGENCIFIPANVKSETEIAAAFDGLHKHFGKVDIIVNCAGIYRTGKFYNVMTNQMQSSEEIKEIFNVNLIGTLNVIRFACKSMLENEKDLTGQRGVIINVSSVCAFDGAIASLTLPLAGSFGENGIRFMCIAPGIFDTPMTRPQKEKNKSKLVYVPFPKRYGDPLEFGSLVYSIIKNRYLNGEVIRIDGGFHFMP</sequence>
<evidence type="ECO:0000313" key="4">
    <source>
        <dbReference type="Proteomes" id="UP000274756"/>
    </source>
</evidence>
<dbReference type="GO" id="GO:0008209">
    <property type="term" value="P:androgen metabolic process"/>
    <property type="evidence" value="ECO:0007669"/>
    <property type="project" value="TreeGrafter"/>
</dbReference>
<dbReference type="GO" id="GO:0005739">
    <property type="term" value="C:mitochondrion"/>
    <property type="evidence" value="ECO:0007669"/>
    <property type="project" value="TreeGrafter"/>
</dbReference>
<dbReference type="PANTHER" id="PTHR43658">
    <property type="entry name" value="SHORT-CHAIN DEHYDROGENASE/REDUCTASE"/>
    <property type="match status" value="1"/>
</dbReference>
<evidence type="ECO:0000313" key="5">
    <source>
        <dbReference type="WBParaSite" id="DME_0001059001-mRNA-1"/>
    </source>
</evidence>
<organism evidence="3 5">
    <name type="scientific">Dracunculus medinensis</name>
    <name type="common">Guinea worm</name>
    <dbReference type="NCBI Taxonomy" id="318479"/>
    <lineage>
        <taxon>Eukaryota</taxon>
        <taxon>Metazoa</taxon>
        <taxon>Ecdysozoa</taxon>
        <taxon>Nematoda</taxon>
        <taxon>Chromadorea</taxon>
        <taxon>Rhabditida</taxon>
        <taxon>Spirurina</taxon>
        <taxon>Dracunculoidea</taxon>
        <taxon>Dracunculidae</taxon>
        <taxon>Dracunculus</taxon>
    </lineage>
</organism>
<dbReference type="OrthoDB" id="1274115at2759"/>
<name>A0A0N4URB5_DRAME</name>
<evidence type="ECO:0000256" key="1">
    <source>
        <dbReference type="ARBA" id="ARBA00023002"/>
    </source>
</evidence>
<dbReference type="PRINTS" id="PR00081">
    <property type="entry name" value="GDHRDH"/>
</dbReference>
<dbReference type="Proteomes" id="UP000038040">
    <property type="component" value="Unplaced"/>
</dbReference>
<dbReference type="GO" id="GO:0008210">
    <property type="term" value="P:estrogen metabolic process"/>
    <property type="evidence" value="ECO:0007669"/>
    <property type="project" value="TreeGrafter"/>
</dbReference>
<evidence type="ECO:0000313" key="2">
    <source>
        <dbReference type="EMBL" id="VDN54039.1"/>
    </source>
</evidence>
<protein>
    <submittedName>
        <fullName evidence="5">3-hydroxyacyl-CoA dehydrogenase type-2</fullName>
    </submittedName>
</protein>
<dbReference type="GO" id="GO:0006631">
    <property type="term" value="P:fatty acid metabolic process"/>
    <property type="evidence" value="ECO:0007669"/>
    <property type="project" value="TreeGrafter"/>
</dbReference>
<dbReference type="PANTHER" id="PTHR43658:SF8">
    <property type="entry name" value="17-BETA-HYDROXYSTEROID DEHYDROGENASE 14-RELATED"/>
    <property type="match status" value="1"/>
</dbReference>
<keyword evidence="4" id="KW-1185">Reference proteome</keyword>
<dbReference type="EMBL" id="UYYG01000247">
    <property type="protein sequence ID" value="VDN54039.1"/>
    <property type="molecule type" value="Genomic_DNA"/>
</dbReference>
<dbReference type="AlphaFoldDB" id="A0A0N4URB5"/>
<reference evidence="5" key="1">
    <citation type="submission" date="2017-02" db="UniProtKB">
        <authorList>
            <consortium name="WormBaseParasite"/>
        </authorList>
    </citation>
    <scope>IDENTIFICATION</scope>
</reference>
<gene>
    <name evidence="2" type="ORF">DME_LOCUS4012</name>
</gene>
<dbReference type="Proteomes" id="UP000274756">
    <property type="component" value="Unassembled WGS sequence"/>
</dbReference>
<keyword evidence="1" id="KW-0560">Oxidoreductase</keyword>